<evidence type="ECO:0000313" key="3">
    <source>
        <dbReference type="EMBL" id="SAL82969.1"/>
    </source>
</evidence>
<dbReference type="AlphaFoldDB" id="A0A158KQF8"/>
<sequence length="166" mass="17686">MYSRILAPIDGSVTSAHAFDEALKIARAGNAVLQALYVVDLHPVAYDATAAFYPDIRRTLLEEGRRLTSEAVQRMAREGVSGAPRIAELSLTGDDIAACIAQCAEDFGAGLVVMGTHGRRGLRRLVLGSVAEGFMRIARCPVLLVPGREAEERALEAPQAANTPAD</sequence>
<dbReference type="PRINTS" id="PR01438">
    <property type="entry name" value="UNVRSLSTRESS"/>
</dbReference>
<organism evidence="3 4">
    <name type="scientific">Caballeronia arvi</name>
    <dbReference type="NCBI Taxonomy" id="1777135"/>
    <lineage>
        <taxon>Bacteria</taxon>
        <taxon>Pseudomonadati</taxon>
        <taxon>Pseudomonadota</taxon>
        <taxon>Betaproteobacteria</taxon>
        <taxon>Burkholderiales</taxon>
        <taxon>Burkholderiaceae</taxon>
        <taxon>Caballeronia</taxon>
    </lineage>
</organism>
<evidence type="ECO:0000313" key="4">
    <source>
        <dbReference type="Proteomes" id="UP000055019"/>
    </source>
</evidence>
<gene>
    <name evidence="3" type="ORF">AWB74_06447</name>
</gene>
<dbReference type="PANTHER" id="PTHR46268:SF15">
    <property type="entry name" value="UNIVERSAL STRESS PROTEIN HP_0031"/>
    <property type="match status" value="1"/>
</dbReference>
<accession>A0A158KQF8</accession>
<name>A0A158KQF8_9BURK</name>
<protein>
    <submittedName>
        <fullName evidence="3">UspA domain-containing protein</fullName>
    </submittedName>
</protein>
<dbReference type="EMBL" id="FCOM02000044">
    <property type="protein sequence ID" value="SAL82969.1"/>
    <property type="molecule type" value="Genomic_DNA"/>
</dbReference>
<comment type="caution">
    <text evidence="3">The sequence shown here is derived from an EMBL/GenBank/DDBJ whole genome shotgun (WGS) entry which is preliminary data.</text>
</comment>
<dbReference type="CDD" id="cd00293">
    <property type="entry name" value="USP-like"/>
    <property type="match status" value="1"/>
</dbReference>
<dbReference type="InterPro" id="IPR006016">
    <property type="entry name" value="UspA"/>
</dbReference>
<comment type="similarity">
    <text evidence="1">Belongs to the universal stress protein A family.</text>
</comment>
<dbReference type="RefSeq" id="WP_061150663.1">
    <property type="nucleotide sequence ID" value="NZ_FCOM02000044.1"/>
</dbReference>
<dbReference type="OrthoDB" id="8547832at2"/>
<reference evidence="3" key="1">
    <citation type="submission" date="2016-01" db="EMBL/GenBank/DDBJ databases">
        <authorList>
            <person name="Peeters C."/>
        </authorList>
    </citation>
    <scope>NUCLEOTIDE SEQUENCE [LARGE SCALE GENOMIC DNA]</scope>
    <source>
        <strain evidence="3">LMG 29317</strain>
    </source>
</reference>
<dbReference type="InterPro" id="IPR006015">
    <property type="entry name" value="Universal_stress_UspA"/>
</dbReference>
<dbReference type="Gene3D" id="3.40.50.620">
    <property type="entry name" value="HUPs"/>
    <property type="match status" value="1"/>
</dbReference>
<dbReference type="InterPro" id="IPR014729">
    <property type="entry name" value="Rossmann-like_a/b/a_fold"/>
</dbReference>
<dbReference type="PANTHER" id="PTHR46268">
    <property type="entry name" value="STRESS RESPONSE PROTEIN NHAX"/>
    <property type="match status" value="1"/>
</dbReference>
<feature type="domain" description="UspA" evidence="2">
    <location>
        <begin position="1"/>
        <end position="146"/>
    </location>
</feature>
<keyword evidence="4" id="KW-1185">Reference proteome</keyword>
<evidence type="ECO:0000259" key="2">
    <source>
        <dbReference type="Pfam" id="PF00582"/>
    </source>
</evidence>
<dbReference type="Pfam" id="PF00582">
    <property type="entry name" value="Usp"/>
    <property type="match status" value="1"/>
</dbReference>
<proteinExistence type="inferred from homology"/>
<evidence type="ECO:0000256" key="1">
    <source>
        <dbReference type="ARBA" id="ARBA00008791"/>
    </source>
</evidence>
<dbReference type="SUPFAM" id="SSF52402">
    <property type="entry name" value="Adenine nucleotide alpha hydrolases-like"/>
    <property type="match status" value="1"/>
</dbReference>
<dbReference type="Proteomes" id="UP000055019">
    <property type="component" value="Unassembled WGS sequence"/>
</dbReference>